<dbReference type="Proteomes" id="UP000778951">
    <property type="component" value="Unassembled WGS sequence"/>
</dbReference>
<evidence type="ECO:0000256" key="3">
    <source>
        <dbReference type="ARBA" id="ARBA00022676"/>
    </source>
</evidence>
<evidence type="ECO:0000256" key="5">
    <source>
        <dbReference type="ARBA" id="ARBA00022960"/>
    </source>
</evidence>
<comment type="caution">
    <text evidence="10">Lacks conserved residue(s) required for the propagation of feature annotation.</text>
</comment>
<feature type="binding site" evidence="10">
    <location>
        <begin position="10"/>
        <end position="12"/>
    </location>
    <ligand>
        <name>UDP-N-acetyl-alpha-D-glucosamine</name>
        <dbReference type="ChEBI" id="CHEBI:57705"/>
    </ligand>
</feature>
<feature type="domain" description="Glycosyl transferase family 28 C-terminal" evidence="12">
    <location>
        <begin position="192"/>
        <end position="335"/>
    </location>
</feature>
<keyword evidence="4 10" id="KW-0808">Transferase</keyword>
<comment type="subcellular location">
    <subcellularLocation>
        <location evidence="10">Cell membrane</location>
        <topology evidence="10">Peripheral membrane protein</topology>
        <orientation evidence="10">Cytoplasmic side</orientation>
    </subcellularLocation>
</comment>
<comment type="function">
    <text evidence="10">Cell wall formation. Catalyzes the transfer of a GlcNAc subunit on undecaprenyl-pyrophosphoryl-MurNAc-pentapeptide (lipid intermediate I) to form undecaprenyl-pyrophosphoryl-MurNAc-(pentapeptide)GlcNAc (lipid intermediate II).</text>
</comment>
<feature type="binding site" evidence="10">
    <location>
        <position position="168"/>
    </location>
    <ligand>
        <name>UDP-N-acetyl-alpha-D-glucosamine</name>
        <dbReference type="ChEBI" id="CHEBI:57705"/>
    </ligand>
</feature>
<dbReference type="NCBIfam" id="TIGR01133">
    <property type="entry name" value="murG"/>
    <property type="match status" value="1"/>
</dbReference>
<dbReference type="InterPro" id="IPR007235">
    <property type="entry name" value="Glyco_trans_28_C"/>
</dbReference>
<accession>A0A968GFZ3</accession>
<reference evidence="13" key="1">
    <citation type="submission" date="2020-03" db="EMBL/GenBank/DDBJ databases">
        <title>Spirochaetal bacteria isolated from arthropods constitute a novel genus Entomospira genus novum within the order Spirochaetales.</title>
        <authorList>
            <person name="Grana-Miraglia L."/>
            <person name="Sikutova S."/>
            <person name="Fingerle V."/>
            <person name="Sing A."/>
            <person name="Castillo-Ramirez S."/>
            <person name="Margos G."/>
            <person name="Rudolf I."/>
        </authorList>
    </citation>
    <scope>NUCLEOTIDE SEQUENCE</scope>
    <source>
        <strain evidence="13">BR149</strain>
    </source>
</reference>
<dbReference type="GO" id="GO:0008360">
    <property type="term" value="P:regulation of cell shape"/>
    <property type="evidence" value="ECO:0007669"/>
    <property type="project" value="UniProtKB-KW"/>
</dbReference>
<evidence type="ECO:0000256" key="6">
    <source>
        <dbReference type="ARBA" id="ARBA00022984"/>
    </source>
</evidence>
<keyword evidence="3 10" id="KW-0328">Glycosyltransferase</keyword>
<evidence type="ECO:0000256" key="10">
    <source>
        <dbReference type="HAMAP-Rule" id="MF_00033"/>
    </source>
</evidence>
<dbReference type="Pfam" id="PF03033">
    <property type="entry name" value="Glyco_transf_28"/>
    <property type="match status" value="1"/>
</dbReference>
<evidence type="ECO:0000256" key="4">
    <source>
        <dbReference type="ARBA" id="ARBA00022679"/>
    </source>
</evidence>
<dbReference type="AlphaFoldDB" id="A0A968GFZ3"/>
<keyword evidence="1 10" id="KW-1003">Cell membrane</keyword>
<dbReference type="GO" id="GO:0071555">
    <property type="term" value="P:cell wall organization"/>
    <property type="evidence" value="ECO:0007669"/>
    <property type="project" value="UniProtKB-KW"/>
</dbReference>
<dbReference type="GO" id="GO:0005975">
    <property type="term" value="P:carbohydrate metabolic process"/>
    <property type="evidence" value="ECO:0007669"/>
    <property type="project" value="InterPro"/>
</dbReference>
<dbReference type="GO" id="GO:0009252">
    <property type="term" value="P:peptidoglycan biosynthetic process"/>
    <property type="evidence" value="ECO:0007669"/>
    <property type="project" value="UniProtKB-UniRule"/>
</dbReference>
<keyword evidence="7 10" id="KW-0472">Membrane</keyword>
<keyword evidence="5 10" id="KW-0133">Cell shape</keyword>
<name>A0A968GFZ3_9SPIO</name>
<comment type="similarity">
    <text evidence="10">Belongs to the glycosyltransferase 28 family. MurG subfamily.</text>
</comment>
<evidence type="ECO:0000256" key="1">
    <source>
        <dbReference type="ARBA" id="ARBA00022475"/>
    </source>
</evidence>
<dbReference type="GO" id="GO:0051301">
    <property type="term" value="P:cell division"/>
    <property type="evidence" value="ECO:0007669"/>
    <property type="project" value="UniProtKB-KW"/>
</dbReference>
<dbReference type="Gene3D" id="3.40.50.2000">
    <property type="entry name" value="Glycogen Phosphorylase B"/>
    <property type="match status" value="2"/>
</dbReference>
<evidence type="ECO:0000256" key="8">
    <source>
        <dbReference type="ARBA" id="ARBA00023306"/>
    </source>
</evidence>
<dbReference type="RefSeq" id="WP_167695207.1">
    <property type="nucleotide sequence ID" value="NZ_CP118181.1"/>
</dbReference>
<keyword evidence="14" id="KW-1185">Reference proteome</keyword>
<feature type="binding site" evidence="10">
    <location>
        <position position="198"/>
    </location>
    <ligand>
        <name>UDP-N-acetyl-alpha-D-glucosamine</name>
        <dbReference type="ChEBI" id="CHEBI:57705"/>
    </ligand>
</feature>
<evidence type="ECO:0000313" key="14">
    <source>
        <dbReference type="Proteomes" id="UP000778951"/>
    </source>
</evidence>
<dbReference type="InterPro" id="IPR004276">
    <property type="entry name" value="GlycoTrans_28_N"/>
</dbReference>
<keyword evidence="6 10" id="KW-0573">Peptidoglycan synthesis</keyword>
<proteinExistence type="inferred from homology"/>
<comment type="pathway">
    <text evidence="10">Cell wall biogenesis; peptidoglycan biosynthesis.</text>
</comment>
<feature type="domain" description="Glycosyltransferase family 28 N-terminal" evidence="11">
    <location>
        <begin position="3"/>
        <end position="142"/>
    </location>
</feature>
<dbReference type="HAMAP" id="MF_00033">
    <property type="entry name" value="MurG"/>
    <property type="match status" value="1"/>
</dbReference>
<evidence type="ECO:0000259" key="11">
    <source>
        <dbReference type="Pfam" id="PF03033"/>
    </source>
</evidence>
<dbReference type="Pfam" id="PF04101">
    <property type="entry name" value="Glyco_tran_28_C"/>
    <property type="match status" value="1"/>
</dbReference>
<evidence type="ECO:0000256" key="7">
    <source>
        <dbReference type="ARBA" id="ARBA00023136"/>
    </source>
</evidence>
<evidence type="ECO:0000256" key="9">
    <source>
        <dbReference type="ARBA" id="ARBA00023316"/>
    </source>
</evidence>
<protein>
    <recommendedName>
        <fullName evidence="10">UDP-N-acetylglucosamine--N-acetylmuramyl-(pentapeptide) pyrophosphoryl-undecaprenol N-acetylglucosamine transferase</fullName>
        <ecNumber evidence="10">2.4.1.227</ecNumber>
    </recommendedName>
    <alternativeName>
        <fullName evidence="10">Undecaprenyl-PP-MurNAc-pentapeptide-UDPGlcNAc GlcNAc transferase</fullName>
    </alternativeName>
</protein>
<comment type="catalytic activity">
    <reaction evidence="10">
        <text>di-trans,octa-cis-undecaprenyl diphospho-N-acetyl-alpha-D-muramoyl-L-alanyl-D-glutamyl-meso-2,6-diaminopimeloyl-D-alanyl-D-alanine + UDP-N-acetyl-alpha-D-glucosamine = di-trans,octa-cis-undecaprenyl diphospho-[N-acetyl-alpha-D-glucosaminyl-(1-&gt;4)]-N-acetyl-alpha-D-muramoyl-L-alanyl-D-glutamyl-meso-2,6-diaminopimeloyl-D-alanyl-D-alanine + UDP + H(+)</text>
        <dbReference type="Rhea" id="RHEA:31227"/>
        <dbReference type="ChEBI" id="CHEBI:15378"/>
        <dbReference type="ChEBI" id="CHEBI:57705"/>
        <dbReference type="ChEBI" id="CHEBI:58223"/>
        <dbReference type="ChEBI" id="CHEBI:61387"/>
        <dbReference type="ChEBI" id="CHEBI:61388"/>
        <dbReference type="EC" id="2.4.1.227"/>
    </reaction>
</comment>
<dbReference type="EMBL" id="JAATLM010000001">
    <property type="protein sequence ID" value="NIZ69106.1"/>
    <property type="molecule type" value="Genomic_DNA"/>
</dbReference>
<dbReference type="GO" id="GO:0005886">
    <property type="term" value="C:plasma membrane"/>
    <property type="evidence" value="ECO:0007669"/>
    <property type="project" value="UniProtKB-SubCell"/>
</dbReference>
<keyword evidence="9 10" id="KW-0961">Cell wall biogenesis/degradation</keyword>
<comment type="caution">
    <text evidence="13">The sequence shown here is derived from an EMBL/GenBank/DDBJ whole genome shotgun (WGS) entry which is preliminary data.</text>
</comment>
<evidence type="ECO:0000313" key="13">
    <source>
        <dbReference type="EMBL" id="NIZ69106.1"/>
    </source>
</evidence>
<evidence type="ECO:0000259" key="12">
    <source>
        <dbReference type="Pfam" id="PF04101"/>
    </source>
</evidence>
<evidence type="ECO:0000256" key="2">
    <source>
        <dbReference type="ARBA" id="ARBA00022618"/>
    </source>
</evidence>
<keyword evidence="2 10" id="KW-0132">Cell division</keyword>
<dbReference type="EC" id="2.4.1.227" evidence="10"/>
<gene>
    <name evidence="10 13" type="primary">murG</name>
    <name evidence="13" type="ORF">HCT48_02620</name>
</gene>
<dbReference type="SUPFAM" id="SSF53756">
    <property type="entry name" value="UDP-Glycosyltransferase/glycogen phosphorylase"/>
    <property type="match status" value="1"/>
</dbReference>
<dbReference type="CDD" id="cd03785">
    <property type="entry name" value="GT28_MurG"/>
    <property type="match status" value="1"/>
</dbReference>
<dbReference type="PANTHER" id="PTHR21015:SF27">
    <property type="entry name" value="UDP-N-ACETYLGLUCOSAMINE--N-ACETYLMURAMYL-(PENTAPEPTIDE) PYROPHOSPHORYL-UNDECAPRENOL N-ACETYLGLUCOSAMINE TRANSFERASE"/>
    <property type="match status" value="1"/>
</dbReference>
<feature type="binding site" evidence="10">
    <location>
        <position position="288"/>
    </location>
    <ligand>
        <name>UDP-N-acetyl-alpha-D-glucosamine</name>
        <dbReference type="ChEBI" id="CHEBI:57705"/>
    </ligand>
</feature>
<keyword evidence="8 10" id="KW-0131">Cell cycle</keyword>
<organism evidence="13 14">
    <name type="scientific">Entomospira culicis</name>
    <dbReference type="NCBI Taxonomy" id="2719989"/>
    <lineage>
        <taxon>Bacteria</taxon>
        <taxon>Pseudomonadati</taxon>
        <taxon>Spirochaetota</taxon>
        <taxon>Spirochaetia</taxon>
        <taxon>Spirochaetales</taxon>
        <taxon>Spirochaetaceae</taxon>
        <taxon>Entomospira</taxon>
    </lineage>
</organism>
<dbReference type="PANTHER" id="PTHR21015">
    <property type="entry name" value="UDP-N-ACETYLGLUCOSAMINE--N-ACETYLMURAMYL-(PENTAPEPTIDE) PYROPHOSPHORYL-UNDECAPRENOL N-ACETYLGLUCOSAMINE TRANSFERASE 1"/>
    <property type="match status" value="1"/>
</dbReference>
<dbReference type="InterPro" id="IPR006009">
    <property type="entry name" value="GlcNAc_MurG"/>
</dbReference>
<dbReference type="GO" id="GO:0050511">
    <property type="term" value="F:undecaprenyldiphospho-muramoylpentapeptide beta-N-acetylglucosaminyltransferase activity"/>
    <property type="evidence" value="ECO:0007669"/>
    <property type="project" value="UniProtKB-UniRule"/>
</dbReference>
<sequence>MKVAFTGGGTGGHVYPGLAIIQSMQELDPSIEYLWIGENKGMEGKILGQTTTPFYGIRAGKLRRYFSVKNVTDIFNIIIGFFQAWRILRKTSPDLLFSKGGFVAVPSVWAARLCKIPIFIHESDYALGLANRLSAGAAKQIFVSFPQTIELASPKWRKKMTHLGGPIRPALLLGNRFNGRKAWLEREEQLLILVMGGSQGAKAINDLIVAYLPTKTDQIVIVHQTGQLHEQYAPYAQRGYHPKAYFQDELADLIAAADVVISRAGAGAINEFGAMQKALLLLPLRGHQSDNARWLAEKEAVHVLYPDEASLEHFKSKVQHLIHNDILRKQLATKLHTLIKPHASKNIAQIILTELQK</sequence>